<dbReference type="RefSeq" id="WP_187670893.1">
    <property type="nucleotide sequence ID" value="NZ_CAJFCI010000037.1"/>
</dbReference>
<dbReference type="Proteomes" id="UP000583387">
    <property type="component" value="Unassembled WGS sequence"/>
</dbReference>
<dbReference type="EMBL" id="CAJFCI010000037">
    <property type="protein sequence ID" value="CAD5107552.1"/>
    <property type="molecule type" value="Genomic_DNA"/>
</dbReference>
<dbReference type="AlphaFoldDB" id="A0A7U7EM73"/>
<dbReference type="InterPro" id="IPR025137">
    <property type="entry name" value="NfrA_C"/>
</dbReference>
<dbReference type="Gene3D" id="1.25.40.10">
    <property type="entry name" value="Tetratricopeptide repeat domain"/>
    <property type="match status" value="2"/>
</dbReference>
<accession>A0A7U7EM73</accession>
<sequence length="1049" mass="118773">MRTARGVVLGALLALGTGHLLAAEPLSDFERFRSFPYLDRAYREADRQNWAEVERLMRFLLDKVPGNAEARALLVRALVKQRDYDGALETAGESGSRDALDIRLAWIEQEPPSATVMDQWLAQADSVQRMRLWKAYSLALAKRGGPQEALAWLRQVPDRGDGPALRQARANWAEQLHDSQATIDELAPLAVNRELSAESWRRLANAYVQQLDESALRELLRQAPYESDARRARQAMAERAIAVGKTTLAKRWLEELPLEEQRDPERRRQLWELARQSGDSPLVRRLGDELQRPCLETADWLSTHDRAAALEQLRGCNPRSDPQTWLILAQRLQAADLLERQHLPEPWDTARRDRLLDLWRRQGRTDQALAWLAAQPQTPATLRKRAELLQAGGRGAEAETLWEREYRQTGSLAALDQASFLLLRDGHTARAQRLLEDALERHGGRLAPALTQRLAGIYAQTDSPLDVARAERLLDRLDPASRAQLLGRLAEAGHCDAVLRHLSATPREAGELRVLGRCAMPARPGEAAVYYQAALAQGDTASRLPLAYALEAAGDSEEAWRAWQEFDERELNDNALLTASRSALNAGAPQEAERYWQRARHSSADDWALGAAIAQGNDDVSLALQRQHDALRHQPRADHYYAAAATAQQAGDSAQSTAWLAEAVRLAPDEPRYRADYGMRLAGASSKDERHQAIPYLEQASRDYPEDYRIAETLAWRYDEAEDSAAARRELRRAIDLEQQPVAGDDEYGSLEARRYRQRRAHQVLSQRDNLTLASTWSPAGVSTNDLLNERGERRGEDRRPASQNVQMFIWDHALGEEPTRAGSSLSVYGRALMGGDGRNRYGRSLAAGLGLRYKPWGTLNLNLYGELYGQSQLADEDFSGFSLGQWLNPGAVDDDLDDHRRDGRTSTDFLLRATASFFDQGAYRNDWRVDEDQWNERFLYLDAAWWTRHGDHAWVSRYQHGHVWKLPVDSPQTLMAYGFGEFSTQDPHNDWRQDLRAGVGLRWQYWYGDDRYNAYRANLKVRTEYQWGLAGNLYERADGILLGIEVNF</sequence>
<feature type="domain" description="Bacteriophage N4 adsorption protein A C-terminal" evidence="2">
    <location>
        <begin position="907"/>
        <end position="1044"/>
    </location>
</feature>
<feature type="region of interest" description="Disordered" evidence="1">
    <location>
        <begin position="782"/>
        <end position="802"/>
    </location>
</feature>
<name>A0A7U7EM73_9GAMM</name>
<dbReference type="SUPFAM" id="SSF48452">
    <property type="entry name" value="TPR-like"/>
    <property type="match status" value="1"/>
</dbReference>
<dbReference type="InterPro" id="IPR011990">
    <property type="entry name" value="TPR-like_helical_dom_sf"/>
</dbReference>
<feature type="compositionally biased region" description="Basic and acidic residues" evidence="1">
    <location>
        <begin position="788"/>
        <end position="801"/>
    </location>
</feature>
<comment type="caution">
    <text evidence="3">The sequence shown here is derived from an EMBL/GenBank/DDBJ whole genome shotgun (WGS) entry which is preliminary data.</text>
</comment>
<dbReference type="Pfam" id="PF13283">
    <property type="entry name" value="NfrA_C"/>
    <property type="match status" value="1"/>
</dbReference>
<gene>
    <name evidence="3" type="ORF">PSEWESI4_01825</name>
</gene>
<evidence type="ECO:0000256" key="1">
    <source>
        <dbReference type="SAM" id="MobiDB-lite"/>
    </source>
</evidence>
<organism evidence="3 4">
    <name type="scientific">Zestomonas carbonaria</name>
    <dbReference type="NCBI Taxonomy" id="2762745"/>
    <lineage>
        <taxon>Bacteria</taxon>
        <taxon>Pseudomonadati</taxon>
        <taxon>Pseudomonadota</taxon>
        <taxon>Gammaproteobacteria</taxon>
        <taxon>Pseudomonadales</taxon>
        <taxon>Pseudomonadaceae</taxon>
        <taxon>Zestomonas</taxon>
    </lineage>
</organism>
<evidence type="ECO:0000313" key="3">
    <source>
        <dbReference type="EMBL" id="CAD5107552.1"/>
    </source>
</evidence>
<keyword evidence="4" id="KW-1185">Reference proteome</keyword>
<evidence type="ECO:0000313" key="4">
    <source>
        <dbReference type="Proteomes" id="UP000583387"/>
    </source>
</evidence>
<proteinExistence type="predicted"/>
<protein>
    <recommendedName>
        <fullName evidence="2">Bacteriophage N4 adsorption protein A C-terminal domain-containing protein</fullName>
    </recommendedName>
</protein>
<reference evidence="3 4" key="1">
    <citation type="submission" date="2020-08" db="EMBL/GenBank/DDBJ databases">
        <authorList>
            <person name="Criscuolo A."/>
        </authorList>
    </citation>
    <scope>NUCLEOTIDE SEQUENCE [LARGE SCALE GENOMIC DNA]</scope>
    <source>
        <strain evidence="3">CIP111764</strain>
    </source>
</reference>
<evidence type="ECO:0000259" key="2">
    <source>
        <dbReference type="Pfam" id="PF13283"/>
    </source>
</evidence>